<organism evidence="8 9">
    <name type="scientific">Bondarzewia mesenterica</name>
    <dbReference type="NCBI Taxonomy" id="1095465"/>
    <lineage>
        <taxon>Eukaryota</taxon>
        <taxon>Fungi</taxon>
        <taxon>Dikarya</taxon>
        <taxon>Basidiomycota</taxon>
        <taxon>Agaricomycotina</taxon>
        <taxon>Agaricomycetes</taxon>
        <taxon>Russulales</taxon>
        <taxon>Bondarzewiaceae</taxon>
        <taxon>Bondarzewia</taxon>
    </lineage>
</organism>
<evidence type="ECO:0000256" key="4">
    <source>
        <dbReference type="ARBA" id="ARBA00022759"/>
    </source>
</evidence>
<dbReference type="Gene3D" id="3.10.10.10">
    <property type="entry name" value="HIV Type 1 Reverse Transcriptase, subunit A, domain 1"/>
    <property type="match status" value="1"/>
</dbReference>
<keyword evidence="6" id="KW-0695">RNA-directed DNA polymerase</keyword>
<feature type="domain" description="Reverse transcriptase" evidence="7">
    <location>
        <begin position="113"/>
        <end position="293"/>
    </location>
</feature>
<evidence type="ECO:0000313" key="8">
    <source>
        <dbReference type="EMBL" id="THH13118.1"/>
    </source>
</evidence>
<keyword evidence="5" id="KW-0378">Hydrolase</keyword>
<evidence type="ECO:0000256" key="2">
    <source>
        <dbReference type="ARBA" id="ARBA00022695"/>
    </source>
</evidence>
<keyword evidence="1" id="KW-0808">Transferase</keyword>
<dbReference type="AlphaFoldDB" id="A0A4S4LNN7"/>
<keyword evidence="4" id="KW-0255">Endonuclease</keyword>
<evidence type="ECO:0000256" key="5">
    <source>
        <dbReference type="ARBA" id="ARBA00022801"/>
    </source>
</evidence>
<dbReference type="Proteomes" id="UP000310158">
    <property type="component" value="Unassembled WGS sequence"/>
</dbReference>
<evidence type="ECO:0000313" key="9">
    <source>
        <dbReference type="Proteomes" id="UP000310158"/>
    </source>
</evidence>
<evidence type="ECO:0000256" key="1">
    <source>
        <dbReference type="ARBA" id="ARBA00022679"/>
    </source>
</evidence>
<dbReference type="Pfam" id="PF17917">
    <property type="entry name" value="RT_RNaseH"/>
    <property type="match status" value="1"/>
</dbReference>
<accession>A0A4S4LNN7</accession>
<keyword evidence="3" id="KW-0540">Nuclease</keyword>
<dbReference type="OrthoDB" id="3341476at2759"/>
<dbReference type="InterPro" id="IPR000477">
    <property type="entry name" value="RT_dom"/>
</dbReference>
<dbReference type="CDD" id="cd09274">
    <property type="entry name" value="RNase_HI_RT_Ty3"/>
    <property type="match status" value="1"/>
</dbReference>
<dbReference type="InterPro" id="IPR041588">
    <property type="entry name" value="Integrase_H2C2"/>
</dbReference>
<comment type="caution">
    <text evidence="8">The sequence shown here is derived from an EMBL/GenBank/DDBJ whole genome shotgun (WGS) entry which is preliminary data.</text>
</comment>
<dbReference type="InterPro" id="IPR043128">
    <property type="entry name" value="Rev_trsase/Diguanyl_cyclase"/>
</dbReference>
<dbReference type="InterPro" id="IPR050951">
    <property type="entry name" value="Retrovirus_Pol_polyprotein"/>
</dbReference>
<dbReference type="GO" id="GO:0004519">
    <property type="term" value="F:endonuclease activity"/>
    <property type="evidence" value="ECO:0007669"/>
    <property type="project" value="UniProtKB-KW"/>
</dbReference>
<reference evidence="8 9" key="1">
    <citation type="submission" date="2019-02" db="EMBL/GenBank/DDBJ databases">
        <title>Genome sequencing of the rare red list fungi Bondarzewia mesenterica.</title>
        <authorList>
            <person name="Buettner E."/>
            <person name="Kellner H."/>
        </authorList>
    </citation>
    <scope>NUCLEOTIDE SEQUENCE [LARGE SCALE GENOMIC DNA]</scope>
    <source>
        <strain evidence="8 9">DSM 108281</strain>
    </source>
</reference>
<sequence length="698" mass="81404">MIDSGATGRFIHWKAVQKYKLRTTKLRNEIKIRNVDNTENVLGRIKEFVYLRLRINNHVEMMRLRSITKLPPPRTWDHKIELKPGAPDGITTKIIPLSRNEQAELDKFLDEHLKRGTIRTSRSPYASPFFFVKKKDGKLRSVQDYQKLNEHTIKNRYPLPLSSDIIESLKDKRIFTKMDVHWGYNNIHIKEGDQEKAAFLTNRGLFEPMVIFFGLTNSPATFQTMMNELFKDLIMTGEVIIYMDDILVATIHMERHWELVNKILSRLVRNDLFLKPEKCTFEAEKVDYLRFIISHDKIEMDPIKVEGLSNWPMPRRVQDVRPFLGFGNFYWRFIKGVDTDASLTATGGILLQWGEDEQWHPCAYLSKGFSLVERNYDVYDRELLVIVRAFEAWRHFLEGSEHTIQIHSDHKNLTFYKDAHKLNCRQARWVLFLTWFDFEIHHIKGTKCVPDSLFRRPDFDDGRSDNEECVLLDCALFVKVLTFGEDSVKTSLKERIRGSKDMDNEIALALKLIKSAGPRTISKGIEEWNTEDGLILFRGRIYVPKDQDLHREIVWQHHDPPAMGHPGEWKTVERVQRDFWWPGMTVFIKEYIKGCAICQASKNQPNRAKIPVVPILADIHALPFQVVSTDFIMDLPLSKGFDSILVFIDHDVSKDVWCLPHAIKTSQRYKQQTSIGIRYGDIMACQAKSSQTEDHSTP</sequence>
<dbReference type="InterPro" id="IPR043502">
    <property type="entry name" value="DNA/RNA_pol_sf"/>
</dbReference>
<dbReference type="PANTHER" id="PTHR37984:SF5">
    <property type="entry name" value="PROTEIN NYNRIN-LIKE"/>
    <property type="match status" value="1"/>
</dbReference>
<dbReference type="EMBL" id="SGPL01000386">
    <property type="protein sequence ID" value="THH13118.1"/>
    <property type="molecule type" value="Genomic_DNA"/>
</dbReference>
<dbReference type="PANTHER" id="PTHR37984">
    <property type="entry name" value="PROTEIN CBG26694"/>
    <property type="match status" value="1"/>
</dbReference>
<dbReference type="Pfam" id="PF17921">
    <property type="entry name" value="Integrase_H2C2"/>
    <property type="match status" value="1"/>
</dbReference>
<keyword evidence="9" id="KW-1185">Reference proteome</keyword>
<dbReference type="PROSITE" id="PS50878">
    <property type="entry name" value="RT_POL"/>
    <property type="match status" value="1"/>
</dbReference>
<dbReference type="Pfam" id="PF00078">
    <property type="entry name" value="RVT_1"/>
    <property type="match status" value="1"/>
</dbReference>
<dbReference type="Gene3D" id="3.30.70.270">
    <property type="match status" value="2"/>
</dbReference>
<proteinExistence type="predicted"/>
<dbReference type="CDD" id="cd01647">
    <property type="entry name" value="RT_LTR"/>
    <property type="match status" value="1"/>
</dbReference>
<evidence type="ECO:0000256" key="3">
    <source>
        <dbReference type="ARBA" id="ARBA00022722"/>
    </source>
</evidence>
<evidence type="ECO:0000256" key="6">
    <source>
        <dbReference type="ARBA" id="ARBA00022918"/>
    </source>
</evidence>
<protein>
    <recommendedName>
        <fullName evidence="7">Reverse transcriptase domain-containing protein</fullName>
    </recommendedName>
</protein>
<dbReference type="GO" id="GO:0003964">
    <property type="term" value="F:RNA-directed DNA polymerase activity"/>
    <property type="evidence" value="ECO:0007669"/>
    <property type="project" value="UniProtKB-KW"/>
</dbReference>
<evidence type="ECO:0000259" key="7">
    <source>
        <dbReference type="PROSITE" id="PS50878"/>
    </source>
</evidence>
<dbReference type="InterPro" id="IPR041373">
    <property type="entry name" value="RT_RNaseH"/>
</dbReference>
<dbReference type="GO" id="GO:0016787">
    <property type="term" value="F:hydrolase activity"/>
    <property type="evidence" value="ECO:0007669"/>
    <property type="project" value="UniProtKB-KW"/>
</dbReference>
<dbReference type="SUPFAM" id="SSF56672">
    <property type="entry name" value="DNA/RNA polymerases"/>
    <property type="match status" value="1"/>
</dbReference>
<name>A0A4S4LNN7_9AGAM</name>
<keyword evidence="2" id="KW-0548">Nucleotidyltransferase</keyword>
<dbReference type="Gene3D" id="1.10.340.70">
    <property type="match status" value="1"/>
</dbReference>
<gene>
    <name evidence="8" type="ORF">EW146_g7071</name>
</gene>